<evidence type="ECO:0000259" key="15">
    <source>
        <dbReference type="PROSITE" id="PS50125"/>
    </source>
</evidence>
<evidence type="ECO:0000256" key="14">
    <source>
        <dbReference type="SAM" id="Phobius"/>
    </source>
</evidence>
<evidence type="ECO:0000256" key="13">
    <source>
        <dbReference type="SAM" id="MobiDB-lite"/>
    </source>
</evidence>
<dbReference type="GO" id="GO:0046872">
    <property type="term" value="F:metal ion binding"/>
    <property type="evidence" value="ECO:0007669"/>
    <property type="project" value="UniProtKB-KW"/>
</dbReference>
<evidence type="ECO:0000256" key="9">
    <source>
        <dbReference type="ARBA" id="ARBA00022842"/>
    </source>
</evidence>
<dbReference type="CDD" id="cd07302">
    <property type="entry name" value="CHD"/>
    <property type="match status" value="1"/>
</dbReference>
<keyword evidence="9" id="KW-0460">Magnesium</keyword>
<feature type="compositionally biased region" description="Basic and acidic residues" evidence="13">
    <location>
        <begin position="370"/>
        <end position="386"/>
    </location>
</feature>
<evidence type="ECO:0000313" key="17">
    <source>
        <dbReference type="Proteomes" id="UP000218231"/>
    </source>
</evidence>
<evidence type="ECO:0000256" key="6">
    <source>
        <dbReference type="ARBA" id="ARBA00022723"/>
    </source>
</evidence>
<comment type="caution">
    <text evidence="16">The sequence shown here is derived from an EMBL/GenBank/DDBJ whole genome shotgun (WGS) entry which is preliminary data.</text>
</comment>
<keyword evidence="7" id="KW-0547">Nucleotide-binding</keyword>
<keyword evidence="8" id="KW-0067">ATP-binding</keyword>
<dbReference type="EC" id="4.6.1.1" evidence="4"/>
<dbReference type="STRING" id="2018661.A0A2A2LFM4"/>
<comment type="catalytic activity">
    <reaction evidence="2">
        <text>ATP = 3',5'-cyclic AMP + diphosphate</text>
        <dbReference type="Rhea" id="RHEA:15389"/>
        <dbReference type="ChEBI" id="CHEBI:30616"/>
        <dbReference type="ChEBI" id="CHEBI:33019"/>
        <dbReference type="ChEBI" id="CHEBI:58165"/>
        <dbReference type="EC" id="4.6.1.1"/>
    </reaction>
</comment>
<dbReference type="SUPFAM" id="SSF55073">
    <property type="entry name" value="Nucleotide cyclase"/>
    <property type="match status" value="1"/>
</dbReference>
<evidence type="ECO:0000256" key="10">
    <source>
        <dbReference type="ARBA" id="ARBA00022989"/>
    </source>
</evidence>
<comment type="subcellular location">
    <subcellularLocation>
        <location evidence="3">Membrane</location>
        <topology evidence="3">Multi-pass membrane protein</topology>
    </subcellularLocation>
</comment>
<dbReference type="InterPro" id="IPR001054">
    <property type="entry name" value="A/G_cyclase"/>
</dbReference>
<comment type="catalytic activity">
    <reaction evidence="1">
        <text>GTP = 3',5'-cyclic GMP + diphosphate</text>
        <dbReference type="Rhea" id="RHEA:13665"/>
        <dbReference type="ChEBI" id="CHEBI:33019"/>
        <dbReference type="ChEBI" id="CHEBI:37565"/>
        <dbReference type="ChEBI" id="CHEBI:57746"/>
        <dbReference type="EC" id="4.6.1.2"/>
    </reaction>
</comment>
<keyword evidence="11 14" id="KW-0472">Membrane</keyword>
<dbReference type="Gene3D" id="3.30.70.1230">
    <property type="entry name" value="Nucleotide cyclase"/>
    <property type="match status" value="1"/>
</dbReference>
<dbReference type="Proteomes" id="UP000218231">
    <property type="component" value="Unassembled WGS sequence"/>
</dbReference>
<dbReference type="GO" id="GO:0004016">
    <property type="term" value="F:adenylate cyclase activity"/>
    <property type="evidence" value="ECO:0007669"/>
    <property type="project" value="UniProtKB-EC"/>
</dbReference>
<feature type="region of interest" description="Disordered" evidence="13">
    <location>
        <begin position="368"/>
        <end position="458"/>
    </location>
</feature>
<keyword evidence="12" id="KW-0456">Lyase</keyword>
<proteinExistence type="predicted"/>
<evidence type="ECO:0000256" key="5">
    <source>
        <dbReference type="ARBA" id="ARBA00022692"/>
    </source>
</evidence>
<evidence type="ECO:0000256" key="7">
    <source>
        <dbReference type="ARBA" id="ARBA00022741"/>
    </source>
</evidence>
<accession>A0A2A2LFM4</accession>
<evidence type="ECO:0000256" key="8">
    <source>
        <dbReference type="ARBA" id="ARBA00022840"/>
    </source>
</evidence>
<dbReference type="GO" id="GO:0007189">
    <property type="term" value="P:adenylate cyclase-activating G protein-coupled receptor signaling pathway"/>
    <property type="evidence" value="ECO:0007669"/>
    <property type="project" value="TreeGrafter"/>
</dbReference>
<evidence type="ECO:0000256" key="2">
    <source>
        <dbReference type="ARBA" id="ARBA00001593"/>
    </source>
</evidence>
<keyword evidence="10 14" id="KW-1133">Transmembrane helix</keyword>
<sequence length="458" mass="51673">MPRKEGKRETREGRKAKIERAQNIKDMEIQGDEEVVLLIYTVIPLPLYLCILIGAVYSILFELLNRNNAGLVESSYIKVVLHFGVHLLGIHLFILTQVRQRKTFLKVGQSLLARKDLELETQFKDHMIQSVMPKKVADELLKDASELRRPSASLDSNCRTSNATQTLNVEEQQPSQNLQNVLPKSVPDVRKFRPFTMNLMTNVSILFADIAGFTKIFDNLCRICGLEKISTLGDCYYCVAGCPEPCDDHAKRTVEMGLEMIVAIRQFDIDRGQEVNMRVGIHTGKVMCGMVGTKRFKFDVFSNDVTLANEMESTGVAGRVHVSEHTSELIRDDYILEDGPDYNGPYRMQVQGTERRVKPASMKTYFIKGRIREPEAEPEQESEKDSSSATKSHTSIRKGGLKQKLAGKLKMNHTNSYPIRASQGREGGSLRMKLAERNRSAQLLPKEAGTSLKKTITF</sequence>
<evidence type="ECO:0000256" key="11">
    <source>
        <dbReference type="ARBA" id="ARBA00023136"/>
    </source>
</evidence>
<dbReference type="GO" id="GO:0005886">
    <property type="term" value="C:plasma membrane"/>
    <property type="evidence" value="ECO:0007669"/>
    <property type="project" value="TreeGrafter"/>
</dbReference>
<name>A0A2A2LFM4_9BILA</name>
<dbReference type="GO" id="GO:0004383">
    <property type="term" value="F:guanylate cyclase activity"/>
    <property type="evidence" value="ECO:0007669"/>
    <property type="project" value="UniProtKB-EC"/>
</dbReference>
<dbReference type="SMART" id="SM00044">
    <property type="entry name" value="CYCc"/>
    <property type="match status" value="1"/>
</dbReference>
<evidence type="ECO:0000256" key="4">
    <source>
        <dbReference type="ARBA" id="ARBA00012201"/>
    </source>
</evidence>
<evidence type="ECO:0000313" key="16">
    <source>
        <dbReference type="EMBL" id="PAV84983.1"/>
    </source>
</evidence>
<dbReference type="OrthoDB" id="2107370at2759"/>
<dbReference type="PROSITE" id="PS50125">
    <property type="entry name" value="GUANYLATE_CYCLASE_2"/>
    <property type="match status" value="1"/>
</dbReference>
<dbReference type="PANTHER" id="PTHR45627">
    <property type="entry name" value="ADENYLATE CYCLASE TYPE 1"/>
    <property type="match status" value="1"/>
</dbReference>
<dbReference type="Pfam" id="PF00211">
    <property type="entry name" value="Guanylate_cyc"/>
    <property type="match status" value="1"/>
</dbReference>
<keyword evidence="6" id="KW-0479">Metal-binding</keyword>
<feature type="domain" description="Guanylate cyclase" evidence="15">
    <location>
        <begin position="188"/>
        <end position="312"/>
    </location>
</feature>
<dbReference type="PANTHER" id="PTHR45627:SF8">
    <property type="entry name" value="ADENYLATE CYCLASE TYPE 9"/>
    <property type="match status" value="1"/>
</dbReference>
<keyword evidence="5 14" id="KW-0812">Transmembrane</keyword>
<gene>
    <name evidence="16" type="ORF">WR25_12905</name>
</gene>
<dbReference type="EMBL" id="LIAE01006809">
    <property type="protein sequence ID" value="PAV84983.1"/>
    <property type="molecule type" value="Genomic_DNA"/>
</dbReference>
<organism evidence="16 17">
    <name type="scientific">Diploscapter pachys</name>
    <dbReference type="NCBI Taxonomy" id="2018661"/>
    <lineage>
        <taxon>Eukaryota</taxon>
        <taxon>Metazoa</taxon>
        <taxon>Ecdysozoa</taxon>
        <taxon>Nematoda</taxon>
        <taxon>Chromadorea</taxon>
        <taxon>Rhabditida</taxon>
        <taxon>Rhabditina</taxon>
        <taxon>Rhabditomorpha</taxon>
        <taxon>Rhabditoidea</taxon>
        <taxon>Rhabditidae</taxon>
        <taxon>Diploscapter</taxon>
    </lineage>
</organism>
<feature type="compositionally biased region" description="Basic residues" evidence="13">
    <location>
        <begin position="394"/>
        <end position="411"/>
    </location>
</feature>
<dbReference type="GO" id="GO:0035556">
    <property type="term" value="P:intracellular signal transduction"/>
    <property type="evidence" value="ECO:0007669"/>
    <property type="project" value="InterPro"/>
</dbReference>
<dbReference type="GO" id="GO:0005524">
    <property type="term" value="F:ATP binding"/>
    <property type="evidence" value="ECO:0007669"/>
    <property type="project" value="UniProtKB-KW"/>
</dbReference>
<keyword evidence="17" id="KW-1185">Reference proteome</keyword>
<reference evidence="16 17" key="1">
    <citation type="journal article" date="2017" name="Curr. Biol.">
        <title>Genome architecture and evolution of a unichromosomal asexual nematode.</title>
        <authorList>
            <person name="Fradin H."/>
            <person name="Zegar C."/>
            <person name="Gutwein M."/>
            <person name="Lucas J."/>
            <person name="Kovtun M."/>
            <person name="Corcoran D."/>
            <person name="Baugh L.R."/>
            <person name="Kiontke K."/>
            <person name="Gunsalus K."/>
            <person name="Fitch D.H."/>
            <person name="Piano F."/>
        </authorList>
    </citation>
    <scope>NUCLEOTIDE SEQUENCE [LARGE SCALE GENOMIC DNA]</scope>
    <source>
        <strain evidence="16">PF1309</strain>
    </source>
</reference>
<evidence type="ECO:0000256" key="1">
    <source>
        <dbReference type="ARBA" id="ARBA00001436"/>
    </source>
</evidence>
<dbReference type="InterPro" id="IPR029787">
    <property type="entry name" value="Nucleotide_cyclase"/>
</dbReference>
<feature type="transmembrane region" description="Helical" evidence="14">
    <location>
        <begin position="35"/>
        <end position="59"/>
    </location>
</feature>
<evidence type="ECO:0000256" key="12">
    <source>
        <dbReference type="ARBA" id="ARBA00023239"/>
    </source>
</evidence>
<evidence type="ECO:0000256" key="3">
    <source>
        <dbReference type="ARBA" id="ARBA00004141"/>
    </source>
</evidence>
<dbReference type="AlphaFoldDB" id="A0A2A2LFM4"/>
<protein>
    <recommendedName>
        <fullName evidence="4">adenylate cyclase</fullName>
        <ecNumber evidence="4">4.6.1.1</ecNumber>
    </recommendedName>
</protein>